<dbReference type="AlphaFoldDB" id="A0A4C1UZZ3"/>
<feature type="compositionally biased region" description="Low complexity" evidence="1">
    <location>
        <begin position="113"/>
        <end position="130"/>
    </location>
</feature>
<sequence length="322" mass="36696">MRLRPPVTLRRRSVTICVQSARTFPKGTAAMAADSRSPPKLRSSNDAFPPFVSLFLLDFLRRRAFRETNAQTPKMPKFSSREWRFNKSPQNSEVSRRQFPSRLKRVPPHKARPAAAARRAARPRQVPSRRGLQTARLRGARRQVTPPRPLARSRLLICQAACFRIAPRFLLTPIPAGLTRAIFRNSSPTPCTFPIAFSKDRRLFINAPVDEIRKELKRIQPRVRSLINRVLQAGERAVLLVLNYLSARNKFTIGGAIFQGPSNKNAATLRFSLNTLREVEALTPFYFTILNSLRDTLAKKKKASAIVEGFLPKLKREDEFFK</sequence>
<keyword evidence="3" id="KW-1185">Reference proteome</keyword>
<feature type="region of interest" description="Disordered" evidence="1">
    <location>
        <begin position="104"/>
        <end position="145"/>
    </location>
</feature>
<dbReference type="Proteomes" id="UP000299102">
    <property type="component" value="Unassembled WGS sequence"/>
</dbReference>
<comment type="caution">
    <text evidence="2">The sequence shown here is derived from an EMBL/GenBank/DDBJ whole genome shotgun (WGS) entry which is preliminary data.</text>
</comment>
<dbReference type="EMBL" id="BGZK01000251">
    <property type="protein sequence ID" value="GBP31810.1"/>
    <property type="molecule type" value="Genomic_DNA"/>
</dbReference>
<evidence type="ECO:0000313" key="3">
    <source>
        <dbReference type="Proteomes" id="UP000299102"/>
    </source>
</evidence>
<gene>
    <name evidence="2" type="ORF">EVAR_81576_1</name>
</gene>
<organism evidence="2 3">
    <name type="scientific">Eumeta variegata</name>
    <name type="common">Bagworm moth</name>
    <name type="synonym">Eumeta japonica</name>
    <dbReference type="NCBI Taxonomy" id="151549"/>
    <lineage>
        <taxon>Eukaryota</taxon>
        <taxon>Metazoa</taxon>
        <taxon>Ecdysozoa</taxon>
        <taxon>Arthropoda</taxon>
        <taxon>Hexapoda</taxon>
        <taxon>Insecta</taxon>
        <taxon>Pterygota</taxon>
        <taxon>Neoptera</taxon>
        <taxon>Endopterygota</taxon>
        <taxon>Lepidoptera</taxon>
        <taxon>Glossata</taxon>
        <taxon>Ditrysia</taxon>
        <taxon>Tineoidea</taxon>
        <taxon>Psychidae</taxon>
        <taxon>Oiketicinae</taxon>
        <taxon>Eumeta</taxon>
    </lineage>
</organism>
<protein>
    <submittedName>
        <fullName evidence="2">Uncharacterized protein</fullName>
    </submittedName>
</protein>
<reference evidence="2 3" key="1">
    <citation type="journal article" date="2019" name="Commun. Biol.">
        <title>The bagworm genome reveals a unique fibroin gene that provides high tensile strength.</title>
        <authorList>
            <person name="Kono N."/>
            <person name="Nakamura H."/>
            <person name="Ohtoshi R."/>
            <person name="Tomita M."/>
            <person name="Numata K."/>
            <person name="Arakawa K."/>
        </authorList>
    </citation>
    <scope>NUCLEOTIDE SEQUENCE [LARGE SCALE GENOMIC DNA]</scope>
</reference>
<proteinExistence type="predicted"/>
<evidence type="ECO:0000256" key="1">
    <source>
        <dbReference type="SAM" id="MobiDB-lite"/>
    </source>
</evidence>
<evidence type="ECO:0000313" key="2">
    <source>
        <dbReference type="EMBL" id="GBP31810.1"/>
    </source>
</evidence>
<accession>A0A4C1UZZ3</accession>
<name>A0A4C1UZZ3_EUMVA</name>